<comment type="caution">
    <text evidence="1">The sequence shown here is derived from an EMBL/GenBank/DDBJ whole genome shotgun (WGS) entry which is preliminary data.</text>
</comment>
<organism evidence="1 2">
    <name type="scientific">Ochrobactrum chromiisoli</name>
    <dbReference type="NCBI Taxonomy" id="2993941"/>
    <lineage>
        <taxon>Bacteria</taxon>
        <taxon>Pseudomonadati</taxon>
        <taxon>Pseudomonadota</taxon>
        <taxon>Alphaproteobacteria</taxon>
        <taxon>Hyphomicrobiales</taxon>
        <taxon>Brucellaceae</taxon>
        <taxon>Brucella/Ochrobactrum group</taxon>
        <taxon>Ochrobactrum</taxon>
    </lineage>
</organism>
<dbReference type="Proteomes" id="UP001301216">
    <property type="component" value="Unassembled WGS sequence"/>
</dbReference>
<dbReference type="EMBL" id="JAPHAV010000012">
    <property type="protein sequence ID" value="MCX2698595.1"/>
    <property type="molecule type" value="Genomic_DNA"/>
</dbReference>
<proteinExistence type="predicted"/>
<accession>A0ABT3QSN3</accession>
<gene>
    <name evidence="1" type="ORF">OPR82_17845</name>
</gene>
<protein>
    <recommendedName>
        <fullName evidence="3">Prevent-host-death protein</fullName>
    </recommendedName>
</protein>
<evidence type="ECO:0008006" key="3">
    <source>
        <dbReference type="Google" id="ProtNLM"/>
    </source>
</evidence>
<keyword evidence="2" id="KW-1185">Reference proteome</keyword>
<sequence length="65" mass="7335">MTDKIWSMDSVKDNLEQLLSEAEKNSPRTIQIGRKRFQILFLGEKEEALASERLAAGGPLDKDES</sequence>
<evidence type="ECO:0000313" key="1">
    <source>
        <dbReference type="EMBL" id="MCX2698595.1"/>
    </source>
</evidence>
<dbReference type="RefSeq" id="WP_113533305.1">
    <property type="nucleotide sequence ID" value="NZ_JAPHAV010000012.1"/>
</dbReference>
<name>A0ABT3QSN3_9HYPH</name>
<evidence type="ECO:0000313" key="2">
    <source>
        <dbReference type="Proteomes" id="UP001301216"/>
    </source>
</evidence>
<reference evidence="1 2" key="1">
    <citation type="submission" date="2022-11" db="EMBL/GenBank/DDBJ databases">
        <title>Brucella sp. YY2X, whole genome shotgun sequencing project.</title>
        <authorList>
            <person name="Yang Y."/>
        </authorList>
    </citation>
    <scope>NUCLEOTIDE SEQUENCE [LARGE SCALE GENOMIC DNA]</scope>
    <source>
        <strain evidence="1 2">YY2X</strain>
    </source>
</reference>